<feature type="domain" description="PAC" evidence="6">
    <location>
        <begin position="292"/>
        <end position="347"/>
    </location>
</feature>
<dbReference type="InterPro" id="IPR010982">
    <property type="entry name" value="Lambda_DNA-bd_dom_sf"/>
</dbReference>
<dbReference type="PANTHER" id="PTHR43304">
    <property type="entry name" value="PHYTOCHROME-LIKE PROTEIN CPH1"/>
    <property type="match status" value="1"/>
</dbReference>
<evidence type="ECO:0000256" key="3">
    <source>
        <dbReference type="ARBA" id="ARBA00022553"/>
    </source>
</evidence>
<feature type="domain" description="PAC" evidence="6">
    <location>
        <begin position="164"/>
        <end position="216"/>
    </location>
</feature>
<evidence type="ECO:0000259" key="7">
    <source>
        <dbReference type="PROSITE" id="PS50943"/>
    </source>
</evidence>
<dbReference type="EC" id="2.7.13.3" evidence="2"/>
<name>I1XMP8_METNJ</name>
<dbReference type="GO" id="GO:0003677">
    <property type="term" value="F:DNA binding"/>
    <property type="evidence" value="ECO:0007669"/>
    <property type="project" value="InterPro"/>
</dbReference>
<dbReference type="PANTHER" id="PTHR43304:SF1">
    <property type="entry name" value="PAC DOMAIN-CONTAINING PROTEIN"/>
    <property type="match status" value="1"/>
</dbReference>
<dbReference type="PROSITE" id="PS50113">
    <property type="entry name" value="PAC"/>
    <property type="match status" value="2"/>
</dbReference>
<dbReference type="Gene3D" id="3.30.450.20">
    <property type="entry name" value="PAS domain"/>
    <property type="match status" value="2"/>
</dbReference>
<dbReference type="PROSITE" id="PS50943">
    <property type="entry name" value="HTH_CROC1"/>
    <property type="match status" value="1"/>
</dbReference>
<reference evidence="8 9" key="1">
    <citation type="journal article" date="2012" name="J. Bacteriol.">
        <title>Complete genome sequences of Methylophaga sp. strain JAM1 and Methylophaga sp. strain JAM7.</title>
        <authorList>
            <person name="Villeneuve C."/>
            <person name="Martineau C."/>
            <person name="Mauffrey F."/>
            <person name="Villemur R."/>
        </authorList>
    </citation>
    <scope>NUCLEOTIDE SEQUENCE [LARGE SCALE GENOMIC DNA]</scope>
    <source>
        <strain evidence="8 9">JAM1</strain>
    </source>
</reference>
<dbReference type="STRING" id="754476.Q7A_2889"/>
<dbReference type="HOGENOM" id="CLU_047816_0_0_6"/>
<dbReference type="NCBIfam" id="TIGR00229">
    <property type="entry name" value="sensory_box"/>
    <property type="match status" value="1"/>
</dbReference>
<evidence type="ECO:0000256" key="5">
    <source>
        <dbReference type="ARBA" id="ARBA00022777"/>
    </source>
</evidence>
<keyword evidence="3" id="KW-0597">Phosphoprotein</keyword>
<dbReference type="SUPFAM" id="SSF55785">
    <property type="entry name" value="PYP-like sensor domain (PAS domain)"/>
    <property type="match status" value="2"/>
</dbReference>
<dbReference type="InterPro" id="IPR000700">
    <property type="entry name" value="PAS-assoc_C"/>
</dbReference>
<evidence type="ECO:0000256" key="4">
    <source>
        <dbReference type="ARBA" id="ARBA00022679"/>
    </source>
</evidence>
<dbReference type="InterPro" id="IPR052162">
    <property type="entry name" value="Sensor_kinase/Photoreceptor"/>
</dbReference>
<dbReference type="Pfam" id="PF01381">
    <property type="entry name" value="HTH_3"/>
    <property type="match status" value="1"/>
</dbReference>
<dbReference type="eggNOG" id="COG2202">
    <property type="taxonomic scope" value="Bacteria"/>
</dbReference>
<proteinExistence type="predicted"/>
<gene>
    <name evidence="8" type="ordered locus">Q7A_2889</name>
</gene>
<evidence type="ECO:0000313" key="9">
    <source>
        <dbReference type="Proteomes" id="UP000009144"/>
    </source>
</evidence>
<dbReference type="SMART" id="SM00530">
    <property type="entry name" value="HTH_XRE"/>
    <property type="match status" value="1"/>
</dbReference>
<dbReference type="InterPro" id="IPR000014">
    <property type="entry name" value="PAS"/>
</dbReference>
<keyword evidence="9" id="KW-1185">Reference proteome</keyword>
<organism evidence="8 9">
    <name type="scientific">Methylophaga nitratireducenticrescens</name>
    <dbReference type="NCBI Taxonomy" id="754476"/>
    <lineage>
        <taxon>Bacteria</taxon>
        <taxon>Pseudomonadati</taxon>
        <taxon>Pseudomonadota</taxon>
        <taxon>Gammaproteobacteria</taxon>
        <taxon>Thiotrichales</taxon>
        <taxon>Piscirickettsiaceae</taxon>
        <taxon>Methylophaga</taxon>
    </lineage>
</organism>
<dbReference type="InterPro" id="IPR001610">
    <property type="entry name" value="PAC"/>
</dbReference>
<dbReference type="Gene3D" id="1.10.260.40">
    <property type="entry name" value="lambda repressor-like DNA-binding domains"/>
    <property type="match status" value="1"/>
</dbReference>
<dbReference type="GO" id="GO:0004673">
    <property type="term" value="F:protein histidine kinase activity"/>
    <property type="evidence" value="ECO:0007669"/>
    <property type="project" value="UniProtKB-EC"/>
</dbReference>
<keyword evidence="5" id="KW-0418">Kinase</keyword>
<dbReference type="SUPFAM" id="SSF47413">
    <property type="entry name" value="lambda repressor-like DNA-binding domains"/>
    <property type="match status" value="1"/>
</dbReference>
<evidence type="ECO:0000313" key="8">
    <source>
        <dbReference type="EMBL" id="AFI85667.1"/>
    </source>
</evidence>
<dbReference type="Pfam" id="PF08448">
    <property type="entry name" value="PAS_4"/>
    <property type="match status" value="1"/>
</dbReference>
<dbReference type="Gene3D" id="2.10.70.100">
    <property type="match status" value="1"/>
</dbReference>
<dbReference type="AlphaFoldDB" id="I1XMP8"/>
<dbReference type="PATRIC" id="fig|754476.3.peg.2836"/>
<dbReference type="EMBL" id="CP003390">
    <property type="protein sequence ID" value="AFI85667.1"/>
    <property type="molecule type" value="Genomic_DNA"/>
</dbReference>
<dbReference type="InterPro" id="IPR035965">
    <property type="entry name" value="PAS-like_dom_sf"/>
</dbReference>
<dbReference type="Proteomes" id="UP000009144">
    <property type="component" value="Chromosome"/>
</dbReference>
<keyword evidence="4" id="KW-0808">Transferase</keyword>
<reference evidence="8 9" key="2">
    <citation type="journal article" date="2013" name="Int. J. Syst. Evol. Microbiol.">
        <title>Methylophaga nitratireducenticrescens sp. nov. and Methylophaga frappieri sp. nov., isolated from the biofilm of the methanol-fed denitrification system treating the seawater at the Montreal Biodome.</title>
        <authorList>
            <person name="Villeneuve C."/>
            <person name="Martineau C."/>
            <person name="Mauffrey F."/>
            <person name="Villemur R."/>
        </authorList>
    </citation>
    <scope>NUCLEOTIDE SEQUENCE [LARGE SCALE GENOMIC DNA]</scope>
    <source>
        <strain evidence="8 9">JAM1</strain>
    </source>
</reference>
<dbReference type="eggNOG" id="COG1396">
    <property type="taxonomic scope" value="Bacteria"/>
</dbReference>
<evidence type="ECO:0000259" key="6">
    <source>
        <dbReference type="PROSITE" id="PS50113"/>
    </source>
</evidence>
<dbReference type="CDD" id="cd00093">
    <property type="entry name" value="HTH_XRE"/>
    <property type="match status" value="1"/>
</dbReference>
<protein>
    <recommendedName>
        <fullName evidence="2">histidine kinase</fullName>
        <ecNumber evidence="2">2.7.13.3</ecNumber>
    </recommendedName>
</protein>
<dbReference type="InterPro" id="IPR001387">
    <property type="entry name" value="Cro/C1-type_HTH"/>
</dbReference>
<comment type="catalytic activity">
    <reaction evidence="1">
        <text>ATP + protein L-histidine = ADP + protein N-phospho-L-histidine.</text>
        <dbReference type="EC" id="2.7.13.3"/>
    </reaction>
</comment>
<sequence length="459" mass="51931">MKKNGFGERLKVLLKQKSLTQAQVAKAIGTSIPSVNRWTKGGEIEYENLRSLADFLEINWVWLRYGDEAIESLQSDAPDNGPMKDLRREYLNQILENEARMKAALEMAQIINWEWNVLTGTVTCSENATQLFGVTADHLPNCMMPFTQLPLEELVTTFGSGQPHDWDFEVIDDTGQTKWFSSRAELIYDAANRPIKVIGVSSDITDRKQVEMALAQSEYIQKRIIDIIPVGLWVADETGKICLANPEVKRIWGGAKYVGLEHYGVYKGWWEKNGKELGAEGWTLARAVKHGETSEPEVVNIETFDGHQRTIIMHATPLKNAAGEIIGAIEVNQDITDLKNTERTLMTALEQWQAVFDQNEFAVIQLDDNLQIKKVSEKLKQSLKTTAKSKQLTDLLDTVIAEKIMHQLANAPRQTLSSFRIDNAILAGTWHQPPIFVLHDERQNIKPMTLIFFLNADNK</sequence>
<dbReference type="Pfam" id="PF13426">
    <property type="entry name" value="PAS_9"/>
    <property type="match status" value="1"/>
</dbReference>
<evidence type="ECO:0000256" key="2">
    <source>
        <dbReference type="ARBA" id="ARBA00012438"/>
    </source>
</evidence>
<accession>I1XMP8</accession>
<dbReference type="KEGG" id="mej:Q7A_2889"/>
<evidence type="ECO:0000256" key="1">
    <source>
        <dbReference type="ARBA" id="ARBA00000085"/>
    </source>
</evidence>
<feature type="domain" description="HTH cro/C1-type" evidence="7">
    <location>
        <begin position="10"/>
        <end position="63"/>
    </location>
</feature>
<dbReference type="SMART" id="SM00086">
    <property type="entry name" value="PAC"/>
    <property type="match status" value="2"/>
</dbReference>
<dbReference type="InterPro" id="IPR013656">
    <property type="entry name" value="PAS_4"/>
</dbReference>